<dbReference type="Proteomes" id="UP000800035">
    <property type="component" value="Unassembled WGS sequence"/>
</dbReference>
<dbReference type="AlphaFoldDB" id="A0A6A5UG63"/>
<evidence type="ECO:0000313" key="1">
    <source>
        <dbReference type="EMBL" id="KAF1962752.1"/>
    </source>
</evidence>
<organism evidence="1 2">
    <name type="scientific">Byssothecium circinans</name>
    <dbReference type="NCBI Taxonomy" id="147558"/>
    <lineage>
        <taxon>Eukaryota</taxon>
        <taxon>Fungi</taxon>
        <taxon>Dikarya</taxon>
        <taxon>Ascomycota</taxon>
        <taxon>Pezizomycotina</taxon>
        <taxon>Dothideomycetes</taxon>
        <taxon>Pleosporomycetidae</taxon>
        <taxon>Pleosporales</taxon>
        <taxon>Massarineae</taxon>
        <taxon>Massarinaceae</taxon>
        <taxon>Byssothecium</taxon>
    </lineage>
</organism>
<sequence>MELCGPVVWWAIESDIRQRVVPILLVNTQRPASQSLFSQTIEPSQHNLVDAIRPFDSLNISNSQVFIATLVANETIQSAMRRHERRQFCSCSGAIRTWASFGVIFGVIQPLWASTRCRPLLDGLQLKDHPPIAVHRFSLWRGSTLICCTRCTRPRAMLGLFACQWLEKSSLRWLSVAHANSEDEKAAYIMLPPLLGRKARSCPTNREISFDEPTSRASNQSVA</sequence>
<protein>
    <submittedName>
        <fullName evidence="1">Uncharacterized protein</fullName>
    </submittedName>
</protein>
<dbReference type="EMBL" id="ML976978">
    <property type="protein sequence ID" value="KAF1962752.1"/>
    <property type="molecule type" value="Genomic_DNA"/>
</dbReference>
<keyword evidence="2" id="KW-1185">Reference proteome</keyword>
<gene>
    <name evidence="1" type="ORF">CC80DRAFT_96993</name>
</gene>
<proteinExistence type="predicted"/>
<accession>A0A6A5UG63</accession>
<evidence type="ECO:0000313" key="2">
    <source>
        <dbReference type="Proteomes" id="UP000800035"/>
    </source>
</evidence>
<reference evidence="1" key="1">
    <citation type="journal article" date="2020" name="Stud. Mycol.">
        <title>101 Dothideomycetes genomes: a test case for predicting lifestyles and emergence of pathogens.</title>
        <authorList>
            <person name="Haridas S."/>
            <person name="Albert R."/>
            <person name="Binder M."/>
            <person name="Bloem J."/>
            <person name="Labutti K."/>
            <person name="Salamov A."/>
            <person name="Andreopoulos B."/>
            <person name="Baker S."/>
            <person name="Barry K."/>
            <person name="Bills G."/>
            <person name="Bluhm B."/>
            <person name="Cannon C."/>
            <person name="Castanera R."/>
            <person name="Culley D."/>
            <person name="Daum C."/>
            <person name="Ezra D."/>
            <person name="Gonzalez J."/>
            <person name="Henrissat B."/>
            <person name="Kuo A."/>
            <person name="Liang C."/>
            <person name="Lipzen A."/>
            <person name="Lutzoni F."/>
            <person name="Magnuson J."/>
            <person name="Mondo S."/>
            <person name="Nolan M."/>
            <person name="Ohm R."/>
            <person name="Pangilinan J."/>
            <person name="Park H.-J."/>
            <person name="Ramirez L."/>
            <person name="Alfaro M."/>
            <person name="Sun H."/>
            <person name="Tritt A."/>
            <person name="Yoshinaga Y."/>
            <person name="Zwiers L.-H."/>
            <person name="Turgeon B."/>
            <person name="Goodwin S."/>
            <person name="Spatafora J."/>
            <person name="Crous P."/>
            <person name="Grigoriev I."/>
        </authorList>
    </citation>
    <scope>NUCLEOTIDE SEQUENCE</scope>
    <source>
        <strain evidence="1">CBS 675.92</strain>
    </source>
</reference>
<name>A0A6A5UG63_9PLEO</name>